<keyword evidence="17" id="KW-1208">Phospholipid metabolism</keyword>
<gene>
    <name evidence="21" type="ORF">F4553_005675</name>
</gene>
<evidence type="ECO:0000256" key="8">
    <source>
        <dbReference type="ARBA" id="ARBA00022475"/>
    </source>
</evidence>
<organism evidence="21 22">
    <name type="scientific">Allocatelliglobosispora scoriae</name>
    <dbReference type="NCBI Taxonomy" id="643052"/>
    <lineage>
        <taxon>Bacteria</taxon>
        <taxon>Bacillati</taxon>
        <taxon>Actinomycetota</taxon>
        <taxon>Actinomycetes</taxon>
        <taxon>Micromonosporales</taxon>
        <taxon>Micromonosporaceae</taxon>
        <taxon>Allocatelliglobosispora</taxon>
    </lineage>
</organism>
<protein>
    <recommendedName>
        <fullName evidence="7 18">Phosphatidate cytidylyltransferase</fullName>
        <ecNumber evidence="6 18">2.7.7.41</ecNumber>
    </recommendedName>
</protein>
<keyword evidence="8" id="KW-1003">Cell membrane</keyword>
<dbReference type="Proteomes" id="UP000587527">
    <property type="component" value="Unassembled WGS sequence"/>
</dbReference>
<evidence type="ECO:0000256" key="5">
    <source>
        <dbReference type="ARBA" id="ARBA00010185"/>
    </source>
</evidence>
<feature type="transmembrane region" description="Helical" evidence="20">
    <location>
        <begin position="246"/>
        <end position="263"/>
    </location>
</feature>
<feature type="transmembrane region" description="Helical" evidence="20">
    <location>
        <begin position="275"/>
        <end position="295"/>
    </location>
</feature>
<evidence type="ECO:0000256" key="14">
    <source>
        <dbReference type="ARBA" id="ARBA00023098"/>
    </source>
</evidence>
<evidence type="ECO:0000256" key="2">
    <source>
        <dbReference type="ARBA" id="ARBA00004651"/>
    </source>
</evidence>
<evidence type="ECO:0000256" key="4">
    <source>
        <dbReference type="ARBA" id="ARBA00005189"/>
    </source>
</evidence>
<reference evidence="21 22" key="1">
    <citation type="submission" date="2020-08" db="EMBL/GenBank/DDBJ databases">
        <title>Sequencing the genomes of 1000 actinobacteria strains.</title>
        <authorList>
            <person name="Klenk H.-P."/>
        </authorList>
    </citation>
    <scope>NUCLEOTIDE SEQUENCE [LARGE SCALE GENOMIC DNA]</scope>
    <source>
        <strain evidence="21 22">DSM 45362</strain>
    </source>
</reference>
<keyword evidence="13 20" id="KW-1133">Transmembrane helix</keyword>
<dbReference type="InterPro" id="IPR000374">
    <property type="entry name" value="PC_trans"/>
</dbReference>
<evidence type="ECO:0000256" key="1">
    <source>
        <dbReference type="ARBA" id="ARBA00001698"/>
    </source>
</evidence>
<feature type="transmembrane region" description="Helical" evidence="20">
    <location>
        <begin position="195"/>
        <end position="212"/>
    </location>
</feature>
<feature type="transmembrane region" description="Helical" evidence="20">
    <location>
        <begin position="171"/>
        <end position="189"/>
    </location>
</feature>
<feature type="transmembrane region" description="Helical" evidence="20">
    <location>
        <begin position="301"/>
        <end position="325"/>
    </location>
</feature>
<keyword evidence="22" id="KW-1185">Reference proteome</keyword>
<evidence type="ECO:0000256" key="18">
    <source>
        <dbReference type="RuleBase" id="RU003938"/>
    </source>
</evidence>
<evidence type="ECO:0000256" key="13">
    <source>
        <dbReference type="ARBA" id="ARBA00022989"/>
    </source>
</evidence>
<feature type="transmembrane region" description="Helical" evidence="20">
    <location>
        <begin position="341"/>
        <end position="360"/>
    </location>
</feature>
<keyword evidence="9" id="KW-0444">Lipid biosynthesis</keyword>
<evidence type="ECO:0000256" key="15">
    <source>
        <dbReference type="ARBA" id="ARBA00023136"/>
    </source>
</evidence>
<dbReference type="Pfam" id="PF01148">
    <property type="entry name" value="CTP_transf_1"/>
    <property type="match status" value="1"/>
</dbReference>
<name>A0A841C012_9ACTN</name>
<dbReference type="GO" id="GO:0004605">
    <property type="term" value="F:phosphatidate cytidylyltransferase activity"/>
    <property type="evidence" value="ECO:0007669"/>
    <property type="project" value="UniProtKB-EC"/>
</dbReference>
<evidence type="ECO:0000256" key="16">
    <source>
        <dbReference type="ARBA" id="ARBA00023209"/>
    </source>
</evidence>
<feature type="transmembrane region" description="Helical" evidence="20">
    <location>
        <begin position="410"/>
        <end position="430"/>
    </location>
</feature>
<keyword evidence="14" id="KW-0443">Lipid metabolism</keyword>
<evidence type="ECO:0000256" key="9">
    <source>
        <dbReference type="ARBA" id="ARBA00022516"/>
    </source>
</evidence>
<keyword evidence="12 18" id="KW-0548">Nucleotidyltransferase</keyword>
<dbReference type="GO" id="GO:0016024">
    <property type="term" value="P:CDP-diacylglycerol biosynthetic process"/>
    <property type="evidence" value="ECO:0007669"/>
    <property type="project" value="UniProtKB-UniPathway"/>
</dbReference>
<evidence type="ECO:0000256" key="6">
    <source>
        <dbReference type="ARBA" id="ARBA00012487"/>
    </source>
</evidence>
<comment type="catalytic activity">
    <reaction evidence="1 18">
        <text>a 1,2-diacyl-sn-glycero-3-phosphate + CTP + H(+) = a CDP-1,2-diacyl-sn-glycerol + diphosphate</text>
        <dbReference type="Rhea" id="RHEA:16229"/>
        <dbReference type="ChEBI" id="CHEBI:15378"/>
        <dbReference type="ChEBI" id="CHEBI:33019"/>
        <dbReference type="ChEBI" id="CHEBI:37563"/>
        <dbReference type="ChEBI" id="CHEBI:58332"/>
        <dbReference type="ChEBI" id="CHEBI:58608"/>
        <dbReference type="EC" id="2.7.7.41"/>
    </reaction>
</comment>
<evidence type="ECO:0000256" key="20">
    <source>
        <dbReference type="SAM" id="Phobius"/>
    </source>
</evidence>
<evidence type="ECO:0000313" key="21">
    <source>
        <dbReference type="EMBL" id="MBB5872241.1"/>
    </source>
</evidence>
<dbReference type="RefSeq" id="WP_184841680.1">
    <property type="nucleotide sequence ID" value="NZ_JACHMN010000003.1"/>
</dbReference>
<keyword evidence="11 18" id="KW-0812">Transmembrane</keyword>
<dbReference type="PROSITE" id="PS01315">
    <property type="entry name" value="CDS"/>
    <property type="match status" value="1"/>
</dbReference>
<evidence type="ECO:0000256" key="19">
    <source>
        <dbReference type="SAM" id="MobiDB-lite"/>
    </source>
</evidence>
<dbReference type="UniPathway" id="UPA00557">
    <property type="reaction ID" value="UER00614"/>
</dbReference>
<feature type="region of interest" description="Disordered" evidence="19">
    <location>
        <begin position="1"/>
        <end position="165"/>
    </location>
</feature>
<feature type="compositionally biased region" description="Basic and acidic residues" evidence="19">
    <location>
        <begin position="121"/>
        <end position="130"/>
    </location>
</feature>
<dbReference type="PANTHER" id="PTHR46382:SF1">
    <property type="entry name" value="PHOSPHATIDATE CYTIDYLYLTRANSFERASE"/>
    <property type="match status" value="1"/>
</dbReference>
<dbReference type="AlphaFoldDB" id="A0A841C012"/>
<comment type="similarity">
    <text evidence="5 18">Belongs to the CDS family.</text>
</comment>
<keyword evidence="16" id="KW-0594">Phospholipid biosynthesis</keyword>
<comment type="pathway">
    <text evidence="4">Lipid metabolism.</text>
</comment>
<feature type="transmembrane region" description="Helical" evidence="20">
    <location>
        <begin position="366"/>
        <end position="389"/>
    </location>
</feature>
<evidence type="ECO:0000256" key="11">
    <source>
        <dbReference type="ARBA" id="ARBA00022692"/>
    </source>
</evidence>
<proteinExistence type="inferred from homology"/>
<evidence type="ECO:0000313" key="22">
    <source>
        <dbReference type="Proteomes" id="UP000587527"/>
    </source>
</evidence>
<dbReference type="PANTHER" id="PTHR46382">
    <property type="entry name" value="PHOSPHATIDATE CYTIDYLYLTRANSFERASE"/>
    <property type="match status" value="1"/>
</dbReference>
<comment type="caution">
    <text evidence="21">The sequence shown here is derived from an EMBL/GenBank/DDBJ whole genome shotgun (WGS) entry which is preliminary data.</text>
</comment>
<evidence type="ECO:0000256" key="3">
    <source>
        <dbReference type="ARBA" id="ARBA00005119"/>
    </source>
</evidence>
<keyword evidence="15 20" id="KW-0472">Membrane</keyword>
<comment type="subcellular location">
    <subcellularLocation>
        <location evidence="2">Cell membrane</location>
        <topology evidence="2">Multi-pass membrane protein</topology>
    </subcellularLocation>
</comment>
<evidence type="ECO:0000256" key="17">
    <source>
        <dbReference type="ARBA" id="ARBA00023264"/>
    </source>
</evidence>
<dbReference type="EC" id="2.7.7.41" evidence="6 18"/>
<evidence type="ECO:0000256" key="7">
    <source>
        <dbReference type="ARBA" id="ARBA00019373"/>
    </source>
</evidence>
<evidence type="ECO:0000256" key="12">
    <source>
        <dbReference type="ARBA" id="ARBA00022695"/>
    </source>
</evidence>
<accession>A0A841C012</accession>
<dbReference type="GO" id="GO:0005886">
    <property type="term" value="C:plasma membrane"/>
    <property type="evidence" value="ECO:0007669"/>
    <property type="project" value="UniProtKB-SubCell"/>
</dbReference>
<evidence type="ECO:0000256" key="10">
    <source>
        <dbReference type="ARBA" id="ARBA00022679"/>
    </source>
</evidence>
<feature type="compositionally biased region" description="Basic and acidic residues" evidence="19">
    <location>
        <begin position="53"/>
        <end position="68"/>
    </location>
</feature>
<keyword evidence="10 18" id="KW-0808">Transferase</keyword>
<dbReference type="EMBL" id="JACHMN010000003">
    <property type="protein sequence ID" value="MBB5872241.1"/>
    <property type="molecule type" value="Genomic_DNA"/>
</dbReference>
<sequence length="433" mass="45694">MSEDDRRDPGYGSGASAYSRLGGLDDADAGGGFFARGEDVEPPRPPRGQAPGRSEETARPSRSRRDSGARAPQEQPRRDTGRPEPSAWEEPPRRGAAARGDEPTRGGRPSRGQYETPGGYEHPRADDTAERPAYPAEEQQSRGGRSGRRRAPAGEPAPLPVERKSRAGRNVPVSIGVGILLAAVVLGTLFFYKQAFLGVLIIAGAVGSWELIRAIRTTGAQPPMVPVIGGGAVMIALAWFSGLDALSLGLLIAVLATFVWRIGDGPEGYQRDMGASALILAYVPFLLSFGAIMATPDDGKWRILCLLAAVVLSDTGGFVAGVFLGKHPMAPTISPKKSWEGFAGSLIATALGSSALLYFLLDVDLWKGLVFGLAVSIACVLGDLAESLLKRDLGIKDMSNLLPGHGGMMDRLDSIVFALPTAYVLLSVLVPTA</sequence>
<comment type="pathway">
    <text evidence="3 18">Phospholipid metabolism; CDP-diacylglycerol biosynthesis; CDP-diacylglycerol from sn-glycerol 3-phosphate: step 3/3.</text>
</comment>